<evidence type="ECO:0000313" key="4">
    <source>
        <dbReference type="Proteomes" id="UP001562159"/>
    </source>
</evidence>
<dbReference type="Proteomes" id="UP001562159">
    <property type="component" value="Unassembled WGS sequence"/>
</dbReference>
<dbReference type="NCBIfam" id="TIGR02791">
    <property type="entry name" value="VirB5"/>
    <property type="match status" value="1"/>
</dbReference>
<feature type="coiled-coil region" evidence="1">
    <location>
        <begin position="36"/>
        <end position="70"/>
    </location>
</feature>
<proteinExistence type="predicted"/>
<organism evidence="3 4">
    <name type="scientific">Rhodanobacter humi</name>
    <dbReference type="NCBI Taxonomy" id="1888173"/>
    <lineage>
        <taxon>Bacteria</taxon>
        <taxon>Pseudomonadati</taxon>
        <taxon>Pseudomonadota</taxon>
        <taxon>Gammaproteobacteria</taxon>
        <taxon>Lysobacterales</taxon>
        <taxon>Rhodanobacteraceae</taxon>
        <taxon>Rhodanobacter</taxon>
    </lineage>
</organism>
<dbReference type="InterPro" id="IPR014158">
    <property type="entry name" value="T4SS_VirB5"/>
</dbReference>
<keyword evidence="2" id="KW-0732">Signal</keyword>
<protein>
    <submittedName>
        <fullName evidence="3">P-type DNA transfer protein VirB5</fullName>
    </submittedName>
</protein>
<sequence length="240" mass="26434">MKRVALSSFVALAVGFSAGAFAQIPVTDVANITQDAMNQAANIAQYIAQVEQLKMQVQQQIQQYKALTGSRNLGDIFNDPKYRQYLPADWQQVYDKVKTGGYAGLTGSAQSIYEQNHIYDACASIQISDQRSVCEQQATKPAIDQGMAMDAYDTATSRLDQIEQLSKQINSTDDPKAIAELQGRIATEQAAINNEQTKLQLYQMVADAQDKIQEQRENEINARTWAARGGIKATAPTFGN</sequence>
<gene>
    <name evidence="3" type="primary">virB5</name>
    <name evidence="3" type="ORF">AB7878_18320</name>
</gene>
<dbReference type="CDD" id="cd14262">
    <property type="entry name" value="VirB5_like"/>
    <property type="match status" value="1"/>
</dbReference>
<dbReference type="EMBL" id="JBGBPY010000002">
    <property type="protein sequence ID" value="MEY2184368.1"/>
    <property type="molecule type" value="Genomic_DNA"/>
</dbReference>
<dbReference type="SUPFAM" id="SSF101082">
    <property type="entry name" value="Typo IV secretion system protein TraC"/>
    <property type="match status" value="1"/>
</dbReference>
<keyword evidence="1" id="KW-0175">Coiled coil</keyword>
<dbReference type="InterPro" id="IPR023220">
    <property type="entry name" value="T4SS_VirB5-domain"/>
</dbReference>
<comment type="caution">
    <text evidence="3">The sequence shown here is derived from an EMBL/GenBank/DDBJ whole genome shotgun (WGS) entry which is preliminary data.</text>
</comment>
<accession>A0ABV4AVX4</accession>
<feature type="signal peptide" evidence="2">
    <location>
        <begin position="1"/>
        <end position="22"/>
    </location>
</feature>
<evidence type="ECO:0000313" key="3">
    <source>
        <dbReference type="EMBL" id="MEY2184368.1"/>
    </source>
</evidence>
<evidence type="ECO:0000256" key="2">
    <source>
        <dbReference type="SAM" id="SignalP"/>
    </source>
</evidence>
<feature type="chain" id="PRO_5047458805" evidence="2">
    <location>
        <begin position="23"/>
        <end position="240"/>
    </location>
</feature>
<dbReference type="Gene3D" id="1.20.58.430">
    <property type="entry name" value="Type IV secretion system, VirB5-domain"/>
    <property type="match status" value="1"/>
</dbReference>
<reference evidence="3 4" key="1">
    <citation type="submission" date="2024-07" db="EMBL/GenBank/DDBJ databases">
        <title>Molecular mechanisms and environmental adaptations of flagellar loss and biofilm growth of Rhodanobacter under environmental stress.</title>
        <authorList>
            <person name="Chen M."/>
        </authorList>
    </citation>
    <scope>NUCLEOTIDE SEQUENCE [LARGE SCALE GENOMIC DNA]</scope>
    <source>
        <strain evidence="3 4">RS22</strain>
    </source>
</reference>
<dbReference type="Pfam" id="PF07996">
    <property type="entry name" value="T4SS"/>
    <property type="match status" value="1"/>
</dbReference>
<evidence type="ECO:0000256" key="1">
    <source>
        <dbReference type="SAM" id="Coils"/>
    </source>
</evidence>
<feature type="coiled-coil region" evidence="1">
    <location>
        <begin position="178"/>
        <end position="218"/>
    </location>
</feature>
<name>A0ABV4AVX4_9GAMM</name>
<keyword evidence="4" id="KW-1185">Reference proteome</keyword>